<dbReference type="Proteomes" id="UP000095287">
    <property type="component" value="Unplaced"/>
</dbReference>
<feature type="region of interest" description="Disordered" evidence="1">
    <location>
        <begin position="1"/>
        <end position="46"/>
    </location>
</feature>
<dbReference type="WBParaSite" id="L893_g12949.t1">
    <property type="protein sequence ID" value="L893_g12949.t1"/>
    <property type="gene ID" value="L893_g12949"/>
</dbReference>
<evidence type="ECO:0000256" key="1">
    <source>
        <dbReference type="SAM" id="MobiDB-lite"/>
    </source>
</evidence>
<sequence>MELSEDVDEDASAVPPLSHYVEEEAIGEGYDREKVPKPREEGLPLGGLWRDEVAPRAPPVAVHRLSTSERRRVAGKEKIVERTVEARDHAVFRAGPASPPLPNPPTMRTLSFAVLFLSAALLDAYGPDLYRDSYYRHKRSGHLSLVSIFTSLPKEKYADLEDKIEEFVRAERINILTREGLDEKIELLLTSESDTCEDVAELFRKQEITGIKEVRKETI</sequence>
<keyword evidence="2" id="KW-1185">Reference proteome</keyword>
<reference evidence="3" key="1">
    <citation type="submission" date="2016-11" db="UniProtKB">
        <authorList>
            <consortium name="WormBaseParasite"/>
        </authorList>
    </citation>
    <scope>IDENTIFICATION</scope>
</reference>
<name>A0A1I7Y5I4_9BILA</name>
<organism evidence="2 3">
    <name type="scientific">Steinernema glaseri</name>
    <dbReference type="NCBI Taxonomy" id="37863"/>
    <lineage>
        <taxon>Eukaryota</taxon>
        <taxon>Metazoa</taxon>
        <taxon>Ecdysozoa</taxon>
        <taxon>Nematoda</taxon>
        <taxon>Chromadorea</taxon>
        <taxon>Rhabditida</taxon>
        <taxon>Tylenchina</taxon>
        <taxon>Panagrolaimomorpha</taxon>
        <taxon>Strongyloidoidea</taxon>
        <taxon>Steinernematidae</taxon>
        <taxon>Steinernema</taxon>
    </lineage>
</organism>
<feature type="compositionally biased region" description="Acidic residues" evidence="1">
    <location>
        <begin position="1"/>
        <end position="11"/>
    </location>
</feature>
<dbReference type="AlphaFoldDB" id="A0A1I7Y5I4"/>
<feature type="compositionally biased region" description="Basic and acidic residues" evidence="1">
    <location>
        <begin position="29"/>
        <end position="42"/>
    </location>
</feature>
<evidence type="ECO:0000313" key="3">
    <source>
        <dbReference type="WBParaSite" id="L893_g12949.t1"/>
    </source>
</evidence>
<evidence type="ECO:0000313" key="2">
    <source>
        <dbReference type="Proteomes" id="UP000095287"/>
    </source>
</evidence>
<accession>A0A1I7Y5I4</accession>
<proteinExistence type="predicted"/>
<protein>
    <submittedName>
        <fullName evidence="3">Uncharacterized protein</fullName>
    </submittedName>
</protein>